<dbReference type="Proteomes" id="UP000550714">
    <property type="component" value="Unassembled WGS sequence"/>
</dbReference>
<proteinExistence type="predicted"/>
<dbReference type="GO" id="GO:0003677">
    <property type="term" value="F:DNA binding"/>
    <property type="evidence" value="ECO:0007669"/>
    <property type="project" value="UniProtKB-KW"/>
</dbReference>
<keyword evidence="4" id="KW-1185">Reference proteome</keyword>
<dbReference type="SUPFAM" id="SSF82607">
    <property type="entry name" value="YbaB-like"/>
    <property type="match status" value="1"/>
</dbReference>
<dbReference type="InterPro" id="IPR036894">
    <property type="entry name" value="YbaB-like_sf"/>
</dbReference>
<dbReference type="EMBL" id="JACHWU010000005">
    <property type="protein sequence ID" value="MBB3052880.1"/>
    <property type="molecule type" value="Genomic_DNA"/>
</dbReference>
<dbReference type="RefSeq" id="WP_183657894.1">
    <property type="nucleotide sequence ID" value="NZ_JACHWU010000005.1"/>
</dbReference>
<sequence>MTDHRDEVEQLLAEYRRSREQLADVQQQLTAISESVSSDDGLVTATVGGRGVLTGLTIADAAYERYRPAELGAQIVRLTGAATAKAFAGASEVLAPALPQDTDPQALLLGTADLTADEITPVGRERAPAADDFGDDESFEDANWIDDSEWQRSR</sequence>
<gene>
    <name evidence="3" type="ORF">FHS23_003921</name>
</gene>
<reference evidence="3 4" key="1">
    <citation type="submission" date="2020-08" db="EMBL/GenBank/DDBJ databases">
        <title>Genomic Encyclopedia of Type Strains, Phase III (KMG-III): the genomes of soil and plant-associated and newly described type strains.</title>
        <authorList>
            <person name="Whitman W."/>
        </authorList>
    </citation>
    <scope>NUCLEOTIDE SEQUENCE [LARGE SCALE GENOMIC DNA]</scope>
    <source>
        <strain evidence="3 4">CECT 8577</strain>
    </source>
</reference>
<name>A0A839S7C6_9PSEU</name>
<dbReference type="AlphaFoldDB" id="A0A839S7C6"/>
<evidence type="ECO:0000256" key="2">
    <source>
        <dbReference type="SAM" id="MobiDB-lite"/>
    </source>
</evidence>
<keyword evidence="3" id="KW-0238">DNA-binding</keyword>
<dbReference type="InterPro" id="IPR004401">
    <property type="entry name" value="YbaB/EbfC"/>
</dbReference>
<protein>
    <submittedName>
        <fullName evidence="3">DNA-binding protein YbaB</fullName>
    </submittedName>
</protein>
<evidence type="ECO:0000313" key="4">
    <source>
        <dbReference type="Proteomes" id="UP000550714"/>
    </source>
</evidence>
<comment type="caution">
    <text evidence="3">The sequence shown here is derived from an EMBL/GenBank/DDBJ whole genome shotgun (WGS) entry which is preliminary data.</text>
</comment>
<evidence type="ECO:0000256" key="1">
    <source>
        <dbReference type="SAM" id="Coils"/>
    </source>
</evidence>
<feature type="coiled-coil region" evidence="1">
    <location>
        <begin position="1"/>
        <end position="28"/>
    </location>
</feature>
<feature type="region of interest" description="Disordered" evidence="2">
    <location>
        <begin position="119"/>
        <end position="154"/>
    </location>
</feature>
<evidence type="ECO:0000313" key="3">
    <source>
        <dbReference type="EMBL" id="MBB3052880.1"/>
    </source>
</evidence>
<feature type="compositionally biased region" description="Acidic residues" evidence="2">
    <location>
        <begin position="132"/>
        <end position="148"/>
    </location>
</feature>
<dbReference type="Pfam" id="PF02575">
    <property type="entry name" value="YbaB_DNA_bd"/>
    <property type="match status" value="1"/>
</dbReference>
<accession>A0A839S7C6</accession>
<organism evidence="3 4">
    <name type="scientific">Prauserella isguenensis</name>
    <dbReference type="NCBI Taxonomy" id="1470180"/>
    <lineage>
        <taxon>Bacteria</taxon>
        <taxon>Bacillati</taxon>
        <taxon>Actinomycetota</taxon>
        <taxon>Actinomycetes</taxon>
        <taxon>Pseudonocardiales</taxon>
        <taxon>Pseudonocardiaceae</taxon>
        <taxon>Prauserella</taxon>
    </lineage>
</organism>
<dbReference type="Gene3D" id="3.30.1310.10">
    <property type="entry name" value="Nucleoid-associated protein YbaB-like domain"/>
    <property type="match status" value="1"/>
</dbReference>
<keyword evidence="1" id="KW-0175">Coiled coil</keyword>